<dbReference type="Gene3D" id="1.20.1280.50">
    <property type="match status" value="1"/>
</dbReference>
<evidence type="ECO:0000313" key="6">
    <source>
        <dbReference type="EMBL" id="KAK3526565.1"/>
    </source>
</evidence>
<dbReference type="PANTHER" id="PTHR10706:SF130">
    <property type="entry name" value="F-BOX ONLY PROTEIN 31"/>
    <property type="match status" value="1"/>
</dbReference>
<evidence type="ECO:0000256" key="2">
    <source>
        <dbReference type="ARBA" id="ARBA00010611"/>
    </source>
</evidence>
<feature type="compositionally biased region" description="Low complexity" evidence="4">
    <location>
        <begin position="366"/>
        <end position="386"/>
    </location>
</feature>
<keyword evidence="3" id="KW-0833">Ubl conjugation pathway</keyword>
<dbReference type="InterPro" id="IPR036047">
    <property type="entry name" value="F-box-like_dom_sf"/>
</dbReference>
<proteinExistence type="inferred from homology"/>
<evidence type="ECO:0000259" key="5">
    <source>
        <dbReference type="PROSITE" id="PS50181"/>
    </source>
</evidence>
<dbReference type="GO" id="GO:0019005">
    <property type="term" value="C:SCF ubiquitin ligase complex"/>
    <property type="evidence" value="ECO:0007669"/>
    <property type="project" value="TreeGrafter"/>
</dbReference>
<dbReference type="SUPFAM" id="SSF81383">
    <property type="entry name" value="F-box domain"/>
    <property type="match status" value="1"/>
</dbReference>
<dbReference type="Proteomes" id="UP001274896">
    <property type="component" value="Unassembled WGS sequence"/>
</dbReference>
<reference evidence="6" key="1">
    <citation type="submission" date="2023-06" db="EMBL/GenBank/DDBJ databases">
        <title>Male Hemibagrus guttatus genome.</title>
        <authorList>
            <person name="Bian C."/>
        </authorList>
    </citation>
    <scope>NUCLEOTIDE SEQUENCE</scope>
    <source>
        <strain evidence="6">Male_cb2023</strain>
        <tissue evidence="6">Muscle</tissue>
    </source>
</reference>
<evidence type="ECO:0000313" key="7">
    <source>
        <dbReference type="Proteomes" id="UP001274896"/>
    </source>
</evidence>
<keyword evidence="7" id="KW-1185">Reference proteome</keyword>
<dbReference type="GO" id="GO:0031146">
    <property type="term" value="P:SCF-dependent proteasomal ubiquitin-dependent protein catabolic process"/>
    <property type="evidence" value="ECO:0007669"/>
    <property type="project" value="TreeGrafter"/>
</dbReference>
<name>A0AAE0QNY4_9TELE</name>
<evidence type="ECO:0000256" key="3">
    <source>
        <dbReference type="ARBA" id="ARBA00022786"/>
    </source>
</evidence>
<dbReference type="PANTHER" id="PTHR10706">
    <property type="entry name" value="F-BOX FAMILY PROTEIN"/>
    <property type="match status" value="1"/>
</dbReference>
<organism evidence="6 7">
    <name type="scientific">Hemibagrus guttatus</name>
    <dbReference type="NCBI Taxonomy" id="175788"/>
    <lineage>
        <taxon>Eukaryota</taxon>
        <taxon>Metazoa</taxon>
        <taxon>Chordata</taxon>
        <taxon>Craniata</taxon>
        <taxon>Vertebrata</taxon>
        <taxon>Euteleostomi</taxon>
        <taxon>Actinopterygii</taxon>
        <taxon>Neopterygii</taxon>
        <taxon>Teleostei</taxon>
        <taxon>Ostariophysi</taxon>
        <taxon>Siluriformes</taxon>
        <taxon>Bagridae</taxon>
        <taxon>Hemibagrus</taxon>
    </lineage>
</organism>
<evidence type="ECO:0000256" key="4">
    <source>
        <dbReference type="SAM" id="MobiDB-lite"/>
    </source>
</evidence>
<sequence>MAVCARLCGVGQSRRCRRRQRHGQRDQESDSEVDMDEEEEEEKIVGKSKARSLSGSQKGRGAACADASAGRSVAGSEDEEDTAWAAAAPPQPRSLLDLPPELLLEIFSALPGTALPNLALVCKKFRQILSTETIWRRRCAEEFGMKDDLRKMEVAGMSSRELYVKLLHPYRHILGLWQPDIGPYGGLLNVVTVKKDEFSTKCNQTDHHRMPGGRQEEFRTWLEEEWGRTLEDIFHEHMQELILMKFIYTSQYDNCLTYRRIYLPPCLPSDLLQPGLFKGTYGSHGLEIIMLSFHGSRAKATKLTGDPNVPAGQLTLDIDLSRPVQLPDLEHQRNIDELSRVVMGVHEEIQRGSPGIVAPTVGTSVAEGSDAASGSGAEDAGSAGASNSQGEPQPFVLPLGVMARNEVYPRSCKLCFYGTGLIAGHGFTSPERTPGLFVLFDDDRFGFIWLELKSFSLYSRLTDQLEHAQAPSMERFEAMLCNMQSWTS</sequence>
<dbReference type="InterPro" id="IPR001810">
    <property type="entry name" value="F-box_dom"/>
</dbReference>
<dbReference type="Pfam" id="PF12937">
    <property type="entry name" value="F-box-like"/>
    <property type="match status" value="1"/>
</dbReference>
<feature type="compositionally biased region" description="Acidic residues" evidence="4">
    <location>
        <begin position="29"/>
        <end position="42"/>
    </location>
</feature>
<dbReference type="PROSITE" id="PS50181">
    <property type="entry name" value="FBOX"/>
    <property type="match status" value="1"/>
</dbReference>
<dbReference type="EMBL" id="JAUCMX010000013">
    <property type="protein sequence ID" value="KAK3526565.1"/>
    <property type="molecule type" value="Genomic_DNA"/>
</dbReference>
<dbReference type="Pfam" id="PF12014">
    <property type="entry name" value="Cyclin_D1_bind"/>
    <property type="match status" value="1"/>
</dbReference>
<accession>A0AAE0QNY4</accession>
<protein>
    <recommendedName>
        <fullName evidence="5">F-box domain-containing protein</fullName>
    </recommendedName>
</protein>
<comment type="caution">
    <text evidence="6">The sequence shown here is derived from an EMBL/GenBank/DDBJ whole genome shotgun (WGS) entry which is preliminary data.</text>
</comment>
<feature type="domain" description="F-box" evidence="5">
    <location>
        <begin position="92"/>
        <end position="138"/>
    </location>
</feature>
<comment type="pathway">
    <text evidence="1">Protein modification; protein ubiquitination.</text>
</comment>
<evidence type="ECO:0000256" key="1">
    <source>
        <dbReference type="ARBA" id="ARBA00004906"/>
    </source>
</evidence>
<feature type="region of interest" description="Disordered" evidence="4">
    <location>
        <begin position="366"/>
        <end position="391"/>
    </location>
</feature>
<gene>
    <name evidence="6" type="ORF">QTP70_030707</name>
</gene>
<feature type="region of interest" description="Disordered" evidence="4">
    <location>
        <begin position="15"/>
        <end position="91"/>
    </location>
</feature>
<dbReference type="AlphaFoldDB" id="A0AAE0QNY4"/>
<comment type="similarity">
    <text evidence="2">Belongs to the FBXO31 family.</text>
</comment>
<dbReference type="SMART" id="SM00256">
    <property type="entry name" value="FBOX"/>
    <property type="match status" value="1"/>
</dbReference>
<dbReference type="InterPro" id="IPR045048">
    <property type="entry name" value="FBXO31/39"/>
</dbReference>